<dbReference type="PROSITE" id="PS50075">
    <property type="entry name" value="CARRIER"/>
    <property type="match status" value="1"/>
</dbReference>
<dbReference type="SUPFAM" id="SSF47336">
    <property type="entry name" value="ACP-like"/>
    <property type="match status" value="1"/>
</dbReference>
<feature type="domain" description="Carrier" evidence="4">
    <location>
        <begin position="1"/>
        <end position="75"/>
    </location>
</feature>
<evidence type="ECO:0000259" key="4">
    <source>
        <dbReference type="PROSITE" id="PS50075"/>
    </source>
</evidence>
<accession>A0ABZ1ZW35</accession>
<evidence type="ECO:0000313" key="5">
    <source>
        <dbReference type="EMBL" id="WUX50680.1"/>
    </source>
</evidence>
<dbReference type="SMART" id="SM00823">
    <property type="entry name" value="PKS_PP"/>
    <property type="match status" value="1"/>
</dbReference>
<evidence type="ECO:0000256" key="2">
    <source>
        <dbReference type="ARBA" id="ARBA00022553"/>
    </source>
</evidence>
<name>A0ABZ1ZW35_STRNV</name>
<reference evidence="5" key="1">
    <citation type="submission" date="2022-10" db="EMBL/GenBank/DDBJ databases">
        <title>The complete genomes of actinobacterial strains from the NBC collection.</title>
        <authorList>
            <person name="Joergensen T.S."/>
            <person name="Alvarez Arevalo M."/>
            <person name="Sterndorff E.B."/>
            <person name="Faurdal D."/>
            <person name="Vuksanovic O."/>
            <person name="Mourched A.-S."/>
            <person name="Charusanti P."/>
            <person name="Shaw S."/>
            <person name="Blin K."/>
            <person name="Weber T."/>
        </authorList>
    </citation>
    <scope>NUCLEOTIDE SEQUENCE</scope>
    <source>
        <strain evidence="5">NBC_01432</strain>
    </source>
</reference>
<dbReference type="InterPro" id="IPR036736">
    <property type="entry name" value="ACP-like_sf"/>
</dbReference>
<keyword evidence="2" id="KW-0597">Phosphoprotein</keyword>
<organism evidence="5 6">
    <name type="scientific">Streptomyces niveus</name>
    <name type="common">Streptomyces spheroides</name>
    <dbReference type="NCBI Taxonomy" id="193462"/>
    <lineage>
        <taxon>Bacteria</taxon>
        <taxon>Bacillati</taxon>
        <taxon>Actinomycetota</taxon>
        <taxon>Actinomycetes</taxon>
        <taxon>Kitasatosporales</taxon>
        <taxon>Streptomycetaceae</taxon>
        <taxon>Streptomyces</taxon>
    </lineage>
</organism>
<sequence length="258" mass="26655">MLTGLVSAEAAALLGYAPDGGIGSDTDFLEAGMDSVTAAELRGALRAATGLTLTTGVVFDHGTPARLATVLHEEFKRGGTDEHAEAVAADTPDTVPYPDRESVSGLLRIAKGMDLLGAVAAILPGFSTVAELGGVAPPVRLSCGPANPAPGLCALTHGARGRPPERPLRGTLPRPPGSRGAVRSRISAVTSRCRCPSTLSWTFSSRGRERRPATRSSSCWTPICRTSGATTTCGVRCSRECWTARTASAGSALHVWPP</sequence>
<dbReference type="InterPro" id="IPR020806">
    <property type="entry name" value="PKS_PP-bd"/>
</dbReference>
<dbReference type="Gene3D" id="1.10.1200.10">
    <property type="entry name" value="ACP-like"/>
    <property type="match status" value="1"/>
</dbReference>
<feature type="compositionally biased region" description="Low complexity" evidence="3">
    <location>
        <begin position="169"/>
        <end position="180"/>
    </location>
</feature>
<dbReference type="Proteomes" id="UP001432209">
    <property type="component" value="Chromosome"/>
</dbReference>
<dbReference type="RefSeq" id="WP_329074312.1">
    <property type="nucleotide sequence ID" value="NZ_CP109495.1"/>
</dbReference>
<evidence type="ECO:0000313" key="6">
    <source>
        <dbReference type="Proteomes" id="UP001432209"/>
    </source>
</evidence>
<dbReference type="Pfam" id="PF00550">
    <property type="entry name" value="PP-binding"/>
    <property type="match status" value="1"/>
</dbReference>
<dbReference type="InterPro" id="IPR009081">
    <property type="entry name" value="PP-bd_ACP"/>
</dbReference>
<evidence type="ECO:0000256" key="3">
    <source>
        <dbReference type="SAM" id="MobiDB-lite"/>
    </source>
</evidence>
<dbReference type="InterPro" id="IPR006162">
    <property type="entry name" value="Ppantetheine_attach_site"/>
</dbReference>
<dbReference type="PROSITE" id="PS00012">
    <property type="entry name" value="PHOSPHOPANTETHEINE"/>
    <property type="match status" value="1"/>
</dbReference>
<gene>
    <name evidence="5" type="ORF">OG442_03415</name>
</gene>
<keyword evidence="1" id="KW-0596">Phosphopantetheine</keyword>
<dbReference type="EMBL" id="CP109495">
    <property type="protein sequence ID" value="WUX50680.1"/>
    <property type="molecule type" value="Genomic_DNA"/>
</dbReference>
<proteinExistence type="predicted"/>
<keyword evidence="6" id="KW-1185">Reference proteome</keyword>
<protein>
    <submittedName>
        <fullName evidence="5">Acyl carrier protein</fullName>
    </submittedName>
</protein>
<evidence type="ECO:0000256" key="1">
    <source>
        <dbReference type="ARBA" id="ARBA00022450"/>
    </source>
</evidence>
<feature type="region of interest" description="Disordered" evidence="3">
    <location>
        <begin position="159"/>
        <end position="183"/>
    </location>
</feature>